<name>A0A0F9U2S4_9ZZZZ</name>
<feature type="domain" description="Response regulatory" evidence="1">
    <location>
        <begin position="10"/>
        <end position="123"/>
    </location>
</feature>
<organism evidence="2">
    <name type="scientific">marine sediment metagenome</name>
    <dbReference type="NCBI Taxonomy" id="412755"/>
    <lineage>
        <taxon>unclassified sequences</taxon>
        <taxon>metagenomes</taxon>
        <taxon>ecological metagenomes</taxon>
    </lineage>
</organism>
<dbReference type="InterPro" id="IPR011006">
    <property type="entry name" value="CheY-like_superfamily"/>
</dbReference>
<reference evidence="2" key="1">
    <citation type="journal article" date="2015" name="Nature">
        <title>Complex archaea that bridge the gap between prokaryotes and eukaryotes.</title>
        <authorList>
            <person name="Spang A."/>
            <person name="Saw J.H."/>
            <person name="Jorgensen S.L."/>
            <person name="Zaremba-Niedzwiedzka K."/>
            <person name="Martijn J."/>
            <person name="Lind A.E."/>
            <person name="van Eijk R."/>
            <person name="Schleper C."/>
            <person name="Guy L."/>
            <person name="Ettema T.J."/>
        </authorList>
    </citation>
    <scope>NUCLEOTIDE SEQUENCE</scope>
</reference>
<dbReference type="SUPFAM" id="SSF52172">
    <property type="entry name" value="CheY-like"/>
    <property type="match status" value="1"/>
</dbReference>
<accession>A0A0F9U2S4</accession>
<dbReference type="EMBL" id="LAZR01000154">
    <property type="protein sequence ID" value="KKN85844.1"/>
    <property type="molecule type" value="Genomic_DNA"/>
</dbReference>
<evidence type="ECO:0000313" key="2">
    <source>
        <dbReference type="EMBL" id="KKN85844.1"/>
    </source>
</evidence>
<proteinExistence type="predicted"/>
<evidence type="ECO:0000259" key="1">
    <source>
        <dbReference type="PROSITE" id="PS50110"/>
    </source>
</evidence>
<dbReference type="AlphaFoldDB" id="A0A0F9U2S4"/>
<dbReference type="Gene3D" id="3.40.50.2300">
    <property type="match status" value="1"/>
</dbReference>
<comment type="caution">
    <text evidence="2">The sequence shown here is derived from an EMBL/GenBank/DDBJ whole genome shotgun (WGS) entry which is preliminary data.</text>
</comment>
<dbReference type="InterPro" id="IPR001789">
    <property type="entry name" value="Sig_transdc_resp-reg_receiver"/>
</dbReference>
<dbReference type="PROSITE" id="PS50110">
    <property type="entry name" value="RESPONSE_REGULATORY"/>
    <property type="match status" value="1"/>
</dbReference>
<dbReference type="GO" id="GO:0000160">
    <property type="term" value="P:phosphorelay signal transduction system"/>
    <property type="evidence" value="ECO:0007669"/>
    <property type="project" value="InterPro"/>
</dbReference>
<protein>
    <recommendedName>
        <fullName evidence="1">Response regulatory domain-containing protein</fullName>
    </recommendedName>
</protein>
<sequence>MVMVLRHGNTILVAEPISDQAFFLESLLRSWGRDVCVVASVDEVLQIVRRQFVQQAVIATELVLAGQMLVARLAALPSLQRLIAVGPAGRPEIERQARLAGADVFLPRPVPVERLAQALDMPVPAEVVQEP</sequence>
<gene>
    <name evidence="2" type="ORF">LCGC14_0274620</name>
</gene>